<evidence type="ECO:0000313" key="5">
    <source>
        <dbReference type="Proteomes" id="UP000708208"/>
    </source>
</evidence>
<dbReference type="Proteomes" id="UP000708208">
    <property type="component" value="Unassembled WGS sequence"/>
</dbReference>
<dbReference type="AlphaFoldDB" id="A0A8J2PI67"/>
<accession>A0A8J2PI67</accession>
<feature type="signal peptide" evidence="2">
    <location>
        <begin position="1"/>
        <end position="21"/>
    </location>
</feature>
<dbReference type="PANTHER" id="PTHR11559">
    <property type="entry name" value="CARBOXYLESTERASE"/>
    <property type="match status" value="1"/>
</dbReference>
<feature type="chain" id="PRO_5035150237" description="Carboxylesterase type B domain-containing protein" evidence="2">
    <location>
        <begin position="22"/>
        <end position="177"/>
    </location>
</feature>
<sequence>MIVICGLLTILQLLFLSLTQADSIVSTSFGKVQGNTATSRDGRNFDQFLGIPYAKAERFQPPVNPDPWQDVRDATKQGQPCPHIAANFDDKASKVFLGSEDCLNLNVFSPKLPKPDEAKVLLPVMVWFHGGGGDVDGAMNYDPQYYMDTEIVLVTFNARLGFLGYLNLGNELASGNQ</sequence>
<feature type="non-terminal residue" evidence="4">
    <location>
        <position position="1"/>
    </location>
</feature>
<dbReference type="InterPro" id="IPR050309">
    <property type="entry name" value="Type-B_Carboxylest/Lipase"/>
</dbReference>
<protein>
    <recommendedName>
        <fullName evidence="3">Carboxylesterase type B domain-containing protein</fullName>
    </recommendedName>
</protein>
<evidence type="ECO:0000259" key="3">
    <source>
        <dbReference type="Pfam" id="PF00135"/>
    </source>
</evidence>
<keyword evidence="1" id="KW-0325">Glycoprotein</keyword>
<evidence type="ECO:0000256" key="1">
    <source>
        <dbReference type="ARBA" id="ARBA00023180"/>
    </source>
</evidence>
<evidence type="ECO:0000313" key="4">
    <source>
        <dbReference type="EMBL" id="CAG7823588.1"/>
    </source>
</evidence>
<keyword evidence="2" id="KW-0732">Signal</keyword>
<dbReference type="OrthoDB" id="19653at2759"/>
<dbReference type="EMBL" id="CAJVCH010529974">
    <property type="protein sequence ID" value="CAG7823588.1"/>
    <property type="molecule type" value="Genomic_DNA"/>
</dbReference>
<comment type="caution">
    <text evidence="4">The sequence shown here is derived from an EMBL/GenBank/DDBJ whole genome shotgun (WGS) entry which is preliminary data.</text>
</comment>
<organism evidence="4 5">
    <name type="scientific">Allacma fusca</name>
    <dbReference type="NCBI Taxonomy" id="39272"/>
    <lineage>
        <taxon>Eukaryota</taxon>
        <taxon>Metazoa</taxon>
        <taxon>Ecdysozoa</taxon>
        <taxon>Arthropoda</taxon>
        <taxon>Hexapoda</taxon>
        <taxon>Collembola</taxon>
        <taxon>Symphypleona</taxon>
        <taxon>Sminthuridae</taxon>
        <taxon>Allacma</taxon>
    </lineage>
</organism>
<evidence type="ECO:0000256" key="2">
    <source>
        <dbReference type="SAM" id="SignalP"/>
    </source>
</evidence>
<dbReference type="InterPro" id="IPR002018">
    <property type="entry name" value="CarbesteraseB"/>
</dbReference>
<reference evidence="4" key="1">
    <citation type="submission" date="2021-06" db="EMBL/GenBank/DDBJ databases">
        <authorList>
            <person name="Hodson N. C."/>
            <person name="Mongue J. A."/>
            <person name="Jaron S. K."/>
        </authorList>
    </citation>
    <scope>NUCLEOTIDE SEQUENCE</scope>
</reference>
<gene>
    <name evidence="4" type="ORF">AFUS01_LOCUS33795</name>
</gene>
<keyword evidence="5" id="KW-1185">Reference proteome</keyword>
<feature type="domain" description="Carboxylesterase type B" evidence="3">
    <location>
        <begin position="22"/>
        <end position="176"/>
    </location>
</feature>
<name>A0A8J2PI67_9HEXA</name>
<dbReference type="Pfam" id="PF00135">
    <property type="entry name" value="COesterase"/>
    <property type="match status" value="1"/>
</dbReference>
<proteinExistence type="predicted"/>